<reference evidence="2" key="1">
    <citation type="submission" date="2023-03" db="EMBL/GenBank/DDBJ databases">
        <title>Massive genome expansion in bonnet fungi (Mycena s.s.) driven by repeated elements and novel gene families across ecological guilds.</title>
        <authorList>
            <consortium name="Lawrence Berkeley National Laboratory"/>
            <person name="Harder C.B."/>
            <person name="Miyauchi S."/>
            <person name="Viragh M."/>
            <person name="Kuo A."/>
            <person name="Thoen E."/>
            <person name="Andreopoulos B."/>
            <person name="Lu D."/>
            <person name="Skrede I."/>
            <person name="Drula E."/>
            <person name="Henrissat B."/>
            <person name="Morin E."/>
            <person name="Kohler A."/>
            <person name="Barry K."/>
            <person name="LaButti K."/>
            <person name="Morin E."/>
            <person name="Salamov A."/>
            <person name="Lipzen A."/>
            <person name="Mereny Z."/>
            <person name="Hegedus B."/>
            <person name="Baldrian P."/>
            <person name="Stursova M."/>
            <person name="Weitz H."/>
            <person name="Taylor A."/>
            <person name="Grigoriev I.V."/>
            <person name="Nagy L.G."/>
            <person name="Martin F."/>
            <person name="Kauserud H."/>
        </authorList>
    </citation>
    <scope>NUCLEOTIDE SEQUENCE</scope>
    <source>
        <strain evidence="2">CBHHK182m</strain>
    </source>
</reference>
<protein>
    <submittedName>
        <fullName evidence="2">Uncharacterized protein</fullName>
    </submittedName>
</protein>
<evidence type="ECO:0000313" key="3">
    <source>
        <dbReference type="Proteomes" id="UP001215598"/>
    </source>
</evidence>
<organism evidence="2 3">
    <name type="scientific">Mycena metata</name>
    <dbReference type="NCBI Taxonomy" id="1033252"/>
    <lineage>
        <taxon>Eukaryota</taxon>
        <taxon>Fungi</taxon>
        <taxon>Dikarya</taxon>
        <taxon>Basidiomycota</taxon>
        <taxon>Agaricomycotina</taxon>
        <taxon>Agaricomycetes</taxon>
        <taxon>Agaricomycetidae</taxon>
        <taxon>Agaricales</taxon>
        <taxon>Marasmiineae</taxon>
        <taxon>Mycenaceae</taxon>
        <taxon>Mycena</taxon>
    </lineage>
</organism>
<evidence type="ECO:0000313" key="2">
    <source>
        <dbReference type="EMBL" id="KAJ7715980.1"/>
    </source>
</evidence>
<comment type="caution">
    <text evidence="2">The sequence shown here is derived from an EMBL/GenBank/DDBJ whole genome shotgun (WGS) entry which is preliminary data.</text>
</comment>
<dbReference type="EMBL" id="JARKIB010000299">
    <property type="protein sequence ID" value="KAJ7715980.1"/>
    <property type="molecule type" value="Genomic_DNA"/>
</dbReference>
<sequence length="253" mass="29225">MAGKKSKAQRKTRKGIAKEHRKNLRLWAEGARDSILRPHIERYGDALERGWRAERECLQDICNEFHTKISWKLQDHEKPELPLPEYDPLAPAEEEDSDDDDKVAAKRERIEVLNKRIHNWLKYRVRRLRKLLRTRLDPCKDPWAILLAQLSNIRAPPKARQAYQQFFCEHNVEKIAPVVAERWAQEPAAGSNLKSGKGPDAAFRAAITRELFAALPEEERVEYAKTAKEEAVAAREKFIADLKAPPSKAPEDR</sequence>
<dbReference type="AlphaFoldDB" id="A0AAD7MGA9"/>
<feature type="compositionally biased region" description="Acidic residues" evidence="1">
    <location>
        <begin position="92"/>
        <end position="101"/>
    </location>
</feature>
<accession>A0AAD7MGA9</accession>
<name>A0AAD7MGA9_9AGAR</name>
<keyword evidence="3" id="KW-1185">Reference proteome</keyword>
<evidence type="ECO:0000256" key="1">
    <source>
        <dbReference type="SAM" id="MobiDB-lite"/>
    </source>
</evidence>
<dbReference type="Proteomes" id="UP001215598">
    <property type="component" value="Unassembled WGS sequence"/>
</dbReference>
<proteinExistence type="predicted"/>
<feature type="region of interest" description="Disordered" evidence="1">
    <location>
        <begin position="80"/>
        <end position="103"/>
    </location>
</feature>
<gene>
    <name evidence="2" type="ORF">B0H16DRAFT_1741602</name>
</gene>